<dbReference type="GO" id="GO:0006203">
    <property type="term" value="P:dGTP catabolic process"/>
    <property type="evidence" value="ECO:0007669"/>
    <property type="project" value="TreeGrafter"/>
</dbReference>
<dbReference type="InterPro" id="IPR003607">
    <property type="entry name" value="HD/PDEase_dom"/>
</dbReference>
<dbReference type="InterPro" id="IPR006674">
    <property type="entry name" value="HD_domain"/>
</dbReference>
<reference evidence="2" key="1">
    <citation type="submission" date="2020-10" db="EMBL/GenBank/DDBJ databases">
        <title>Ca. Dormibacterota MAGs.</title>
        <authorList>
            <person name="Montgomery K."/>
        </authorList>
    </citation>
    <scope>NUCLEOTIDE SEQUENCE [LARGE SCALE GENOMIC DNA]</scope>
    <source>
        <strain evidence="2">SC8812_S17_10</strain>
    </source>
</reference>
<dbReference type="EMBL" id="JAEKNR010000064">
    <property type="protein sequence ID" value="MBJ7597505.1"/>
    <property type="molecule type" value="Genomic_DNA"/>
</dbReference>
<dbReference type="Pfam" id="PF01966">
    <property type="entry name" value="HD"/>
    <property type="match status" value="1"/>
</dbReference>
<dbReference type="PANTHER" id="PTHR11373:SF4">
    <property type="entry name" value="DEOXYNUCLEOSIDE TRIPHOSPHATE TRIPHOSPHOHYDROLASE SAMHD1"/>
    <property type="match status" value="1"/>
</dbReference>
<dbReference type="InterPro" id="IPR050135">
    <property type="entry name" value="dGTPase-like"/>
</dbReference>
<dbReference type="GO" id="GO:0008832">
    <property type="term" value="F:dGTPase activity"/>
    <property type="evidence" value="ECO:0007669"/>
    <property type="project" value="TreeGrafter"/>
</dbReference>
<evidence type="ECO:0000313" key="3">
    <source>
        <dbReference type="Proteomes" id="UP000612893"/>
    </source>
</evidence>
<accession>A0A934K2Z5</accession>
<comment type="caution">
    <text evidence="2">The sequence shown here is derived from an EMBL/GenBank/DDBJ whole genome shotgun (WGS) entry which is preliminary data.</text>
</comment>
<proteinExistence type="predicted"/>
<keyword evidence="3" id="KW-1185">Reference proteome</keyword>
<dbReference type="RefSeq" id="WP_338199785.1">
    <property type="nucleotide sequence ID" value="NZ_JAEKNR010000064.1"/>
</dbReference>
<evidence type="ECO:0000313" key="2">
    <source>
        <dbReference type="EMBL" id="MBJ7597505.1"/>
    </source>
</evidence>
<protein>
    <submittedName>
        <fullName evidence="2">HD domain-containing protein</fullName>
    </submittedName>
</protein>
<organism evidence="2 3">
    <name type="scientific">Candidatus Nephthysia bennettiae</name>
    <dbReference type="NCBI Taxonomy" id="3127016"/>
    <lineage>
        <taxon>Bacteria</taxon>
        <taxon>Bacillati</taxon>
        <taxon>Candidatus Dormiibacterota</taxon>
        <taxon>Candidatus Dormibacteria</taxon>
        <taxon>Candidatus Dormibacterales</taxon>
        <taxon>Candidatus Dormibacteraceae</taxon>
        <taxon>Candidatus Nephthysia</taxon>
    </lineage>
</organism>
<dbReference type="Proteomes" id="UP000612893">
    <property type="component" value="Unassembled WGS sequence"/>
</dbReference>
<dbReference type="SMART" id="SM00471">
    <property type="entry name" value="HDc"/>
    <property type="match status" value="1"/>
</dbReference>
<evidence type="ECO:0000259" key="1">
    <source>
        <dbReference type="SMART" id="SM00471"/>
    </source>
</evidence>
<name>A0A934K2Z5_9BACT</name>
<dbReference type="Gene3D" id="1.10.3210.10">
    <property type="entry name" value="Hypothetical protein af1432"/>
    <property type="match status" value="1"/>
</dbReference>
<gene>
    <name evidence="2" type="ORF">JF922_05390</name>
</gene>
<dbReference type="SUPFAM" id="SSF109604">
    <property type="entry name" value="HD-domain/PDEase-like"/>
    <property type="match status" value="1"/>
</dbReference>
<dbReference type="CDD" id="cd00077">
    <property type="entry name" value="HDc"/>
    <property type="match status" value="1"/>
</dbReference>
<dbReference type="AlphaFoldDB" id="A0A934K2Z5"/>
<feature type="domain" description="HD/PDEase" evidence="1">
    <location>
        <begin position="64"/>
        <end position="221"/>
    </location>
</feature>
<sequence>MTEAVAEYSRVNLSSDPVYRYIRVTKPGGVPGSTAEQDLIDHPWLQRLRRIHQLQSAWWVFATAEHSRFQHSMGAMHLAGEWARHLYPTLRHLHPDTPSEALVVETLRLAGLLHDSGHGPFGHFFDENYLARWGIDHEVIGRHLILHELDGMIAGVRASPDADFAPGESVDPRWVAYLISTRELGGSPVPAWLEQLRPLLLGPFSADNMDYVPRDSYICGVAAGPVDVQRIIHYSFISEHGLTLHIHGAEALFMFLNARLYLYHQVYFHRTVRRIDLQLREVFNPTMDRLLGGNPLERLQDFRRLNEWWLMSEVDRWAEQERDPELRRLGQAWNELVARRLKWRLVYSGYVEARDVPHGALNMTRAEFAEQIRIRLRPDLRSLEFEVDVAAQESRAFNPMMESQDILFFDPLERSFQHSRVLDLFRRLPVRMAIFRIFAQDERWRGELIEAAHQVLSAA</sequence>
<dbReference type="PANTHER" id="PTHR11373">
    <property type="entry name" value="DEOXYNUCLEOSIDE TRIPHOSPHATE TRIPHOSPHOHYDROLASE"/>
    <property type="match status" value="1"/>
</dbReference>